<feature type="compositionally biased region" description="Polar residues" evidence="1">
    <location>
        <begin position="457"/>
        <end position="466"/>
    </location>
</feature>
<evidence type="ECO:0000313" key="3">
    <source>
        <dbReference type="EMBL" id="PTQ28408.1"/>
    </source>
</evidence>
<evidence type="ECO:0000313" key="4">
    <source>
        <dbReference type="Proteomes" id="UP000244005"/>
    </source>
</evidence>
<dbReference type="PANTHER" id="PTHR47770">
    <property type="entry name" value="PLANT UBX DOMAIN-CONTAINING PROTEIN 11"/>
    <property type="match status" value="1"/>
</dbReference>
<evidence type="ECO:0000256" key="1">
    <source>
        <dbReference type="SAM" id="MobiDB-lite"/>
    </source>
</evidence>
<dbReference type="OrthoDB" id="2445133at2759"/>
<dbReference type="InterPro" id="IPR036249">
    <property type="entry name" value="Thioredoxin-like_sf"/>
</dbReference>
<dbReference type="Gramene" id="Mp4g19030.4">
    <property type="protein sequence ID" value="Mp4g19030.4.cds"/>
    <property type="gene ID" value="Mp4g19030"/>
</dbReference>
<accession>A0A2R6W3I1</accession>
<gene>
    <name evidence="3" type="ORF">MARPO_0164s0007</name>
</gene>
<name>A0A2R6W3I1_MARPO</name>
<dbReference type="InterPro" id="IPR001012">
    <property type="entry name" value="UBX_dom"/>
</dbReference>
<dbReference type="PANTHER" id="PTHR47770:SF1">
    <property type="entry name" value="PLANT UBX DOMAIN-CONTAINING PROTEIN 11"/>
    <property type="match status" value="1"/>
</dbReference>
<proteinExistence type="predicted"/>
<dbReference type="Pfam" id="PF23187">
    <property type="entry name" value="UBX7_N"/>
    <property type="match status" value="1"/>
</dbReference>
<dbReference type="InterPro" id="IPR029071">
    <property type="entry name" value="Ubiquitin-like_domsf"/>
</dbReference>
<dbReference type="OMA" id="FEPNNTS"/>
<feature type="compositionally biased region" description="Polar residues" evidence="1">
    <location>
        <begin position="378"/>
        <end position="387"/>
    </location>
</feature>
<dbReference type="Gene3D" id="3.40.30.10">
    <property type="entry name" value="Glutaredoxin"/>
    <property type="match status" value="1"/>
</dbReference>
<reference evidence="4" key="1">
    <citation type="journal article" date="2017" name="Cell">
        <title>Insights into land plant evolution garnered from the Marchantia polymorpha genome.</title>
        <authorList>
            <person name="Bowman J.L."/>
            <person name="Kohchi T."/>
            <person name="Yamato K.T."/>
            <person name="Jenkins J."/>
            <person name="Shu S."/>
            <person name="Ishizaki K."/>
            <person name="Yamaoka S."/>
            <person name="Nishihama R."/>
            <person name="Nakamura Y."/>
            <person name="Berger F."/>
            <person name="Adam C."/>
            <person name="Aki S.S."/>
            <person name="Althoff F."/>
            <person name="Araki T."/>
            <person name="Arteaga-Vazquez M.A."/>
            <person name="Balasubrmanian S."/>
            <person name="Barry K."/>
            <person name="Bauer D."/>
            <person name="Boehm C.R."/>
            <person name="Briginshaw L."/>
            <person name="Caballero-Perez J."/>
            <person name="Catarino B."/>
            <person name="Chen F."/>
            <person name="Chiyoda S."/>
            <person name="Chovatia M."/>
            <person name="Davies K.M."/>
            <person name="Delmans M."/>
            <person name="Demura T."/>
            <person name="Dierschke T."/>
            <person name="Dolan L."/>
            <person name="Dorantes-Acosta A.E."/>
            <person name="Eklund D.M."/>
            <person name="Florent S.N."/>
            <person name="Flores-Sandoval E."/>
            <person name="Fujiyama A."/>
            <person name="Fukuzawa H."/>
            <person name="Galik B."/>
            <person name="Grimanelli D."/>
            <person name="Grimwood J."/>
            <person name="Grossniklaus U."/>
            <person name="Hamada T."/>
            <person name="Haseloff J."/>
            <person name="Hetherington A.J."/>
            <person name="Higo A."/>
            <person name="Hirakawa Y."/>
            <person name="Hundley H.N."/>
            <person name="Ikeda Y."/>
            <person name="Inoue K."/>
            <person name="Inoue S.I."/>
            <person name="Ishida S."/>
            <person name="Jia Q."/>
            <person name="Kakita M."/>
            <person name="Kanazawa T."/>
            <person name="Kawai Y."/>
            <person name="Kawashima T."/>
            <person name="Kennedy M."/>
            <person name="Kinose K."/>
            <person name="Kinoshita T."/>
            <person name="Kohara Y."/>
            <person name="Koide E."/>
            <person name="Komatsu K."/>
            <person name="Kopischke S."/>
            <person name="Kubo M."/>
            <person name="Kyozuka J."/>
            <person name="Lagercrantz U."/>
            <person name="Lin S.S."/>
            <person name="Lindquist E."/>
            <person name="Lipzen A.M."/>
            <person name="Lu C.W."/>
            <person name="De Luna E."/>
            <person name="Martienssen R.A."/>
            <person name="Minamino N."/>
            <person name="Mizutani M."/>
            <person name="Mizutani M."/>
            <person name="Mochizuki N."/>
            <person name="Monte I."/>
            <person name="Mosher R."/>
            <person name="Nagasaki H."/>
            <person name="Nakagami H."/>
            <person name="Naramoto S."/>
            <person name="Nishitani K."/>
            <person name="Ohtani M."/>
            <person name="Okamoto T."/>
            <person name="Okumura M."/>
            <person name="Phillips J."/>
            <person name="Pollak B."/>
            <person name="Reinders A."/>
            <person name="Rovekamp M."/>
            <person name="Sano R."/>
            <person name="Sawa S."/>
            <person name="Schmid M.W."/>
            <person name="Shirakawa M."/>
            <person name="Solano R."/>
            <person name="Spunde A."/>
            <person name="Suetsugu N."/>
            <person name="Sugano S."/>
            <person name="Sugiyama A."/>
            <person name="Sun R."/>
            <person name="Suzuki Y."/>
            <person name="Takenaka M."/>
            <person name="Takezawa D."/>
            <person name="Tomogane H."/>
            <person name="Tsuzuki M."/>
            <person name="Ueda T."/>
            <person name="Umeda M."/>
            <person name="Ward J.M."/>
            <person name="Watanabe Y."/>
            <person name="Yazaki K."/>
            <person name="Yokoyama R."/>
            <person name="Yoshitake Y."/>
            <person name="Yotsui I."/>
            <person name="Zachgo S."/>
            <person name="Schmutz J."/>
        </authorList>
    </citation>
    <scope>NUCLEOTIDE SEQUENCE [LARGE SCALE GENOMIC DNA]</scope>
    <source>
        <strain evidence="4">Tak-1</strain>
    </source>
</reference>
<dbReference type="Gramene" id="Mp4g19030.1">
    <property type="protein sequence ID" value="Mp4g19030.1.cds"/>
    <property type="gene ID" value="Mp4g19030"/>
</dbReference>
<feature type="region of interest" description="Disordered" evidence="1">
    <location>
        <begin position="334"/>
        <end position="353"/>
    </location>
</feature>
<feature type="compositionally biased region" description="Polar residues" evidence="1">
    <location>
        <begin position="413"/>
        <end position="430"/>
    </location>
</feature>
<feature type="compositionally biased region" description="Low complexity" evidence="1">
    <location>
        <begin position="159"/>
        <end position="181"/>
    </location>
</feature>
<organism evidence="3 4">
    <name type="scientific">Marchantia polymorpha</name>
    <name type="common">Common liverwort</name>
    <name type="synonym">Marchantia aquatica</name>
    <dbReference type="NCBI Taxonomy" id="3197"/>
    <lineage>
        <taxon>Eukaryota</taxon>
        <taxon>Viridiplantae</taxon>
        <taxon>Streptophyta</taxon>
        <taxon>Embryophyta</taxon>
        <taxon>Marchantiophyta</taxon>
        <taxon>Marchantiopsida</taxon>
        <taxon>Marchantiidae</taxon>
        <taxon>Marchantiales</taxon>
        <taxon>Marchantiaceae</taxon>
        <taxon>Marchantia</taxon>
    </lineage>
</organism>
<dbReference type="SUPFAM" id="SSF52833">
    <property type="entry name" value="Thioredoxin-like"/>
    <property type="match status" value="1"/>
</dbReference>
<reference evidence="3" key="2">
    <citation type="submission" date="2017-12" db="EMBL/GenBank/DDBJ databases">
        <title>WGS assembly of Marchantia polymorpha.</title>
        <authorList>
            <person name="Bowman J.L."/>
            <person name="Kohchi T."/>
            <person name="Yamato K.T."/>
            <person name="Jenkins J."/>
            <person name="Shu S."/>
            <person name="Ishizaki K."/>
            <person name="Yamaoka S."/>
            <person name="Nishihama R."/>
            <person name="Nakamura Y."/>
            <person name="Berger F."/>
            <person name="Adam C."/>
            <person name="Aki S.S."/>
            <person name="Althoff F."/>
            <person name="Araki T."/>
            <person name="Arteaga-Vazquez M.A."/>
            <person name="Balasubrmanian S."/>
            <person name="Bauer D."/>
            <person name="Boehm C.R."/>
            <person name="Briginshaw L."/>
            <person name="Caballero-Perez J."/>
            <person name="Catarino B."/>
            <person name="Chen F."/>
            <person name="Chiyoda S."/>
            <person name="Chovatia M."/>
            <person name="Davies K.M."/>
            <person name="Delmans M."/>
            <person name="Demura T."/>
            <person name="Dierschke T."/>
            <person name="Dolan L."/>
            <person name="Dorantes-Acosta A.E."/>
            <person name="Eklund D.M."/>
            <person name="Florent S.N."/>
            <person name="Flores-Sandoval E."/>
            <person name="Fujiyama A."/>
            <person name="Fukuzawa H."/>
            <person name="Galik B."/>
            <person name="Grimanelli D."/>
            <person name="Grimwood J."/>
            <person name="Grossniklaus U."/>
            <person name="Hamada T."/>
            <person name="Haseloff J."/>
            <person name="Hetherington A.J."/>
            <person name="Higo A."/>
            <person name="Hirakawa Y."/>
            <person name="Hundley H.N."/>
            <person name="Ikeda Y."/>
            <person name="Inoue K."/>
            <person name="Inoue S."/>
            <person name="Ishida S."/>
            <person name="Jia Q."/>
            <person name="Kakita M."/>
            <person name="Kanazawa T."/>
            <person name="Kawai Y."/>
            <person name="Kawashima T."/>
            <person name="Kennedy M."/>
            <person name="Kinose K."/>
            <person name="Kinoshita T."/>
            <person name="Kohara Y."/>
            <person name="Koide E."/>
            <person name="Komatsu K."/>
            <person name="Kopischke S."/>
            <person name="Kubo M."/>
            <person name="Kyozuka J."/>
            <person name="Lagercrantz U."/>
            <person name="Lin S.S."/>
            <person name="Lindquist E."/>
            <person name="Lipzen A.M."/>
            <person name="Lu C."/>
            <person name="Luna E.D."/>
            <person name="Martienssen R.A."/>
            <person name="Minamino N."/>
            <person name="Mizutani M."/>
            <person name="Mizutani M."/>
            <person name="Mochizuki N."/>
            <person name="Monte I."/>
            <person name="Mosher R."/>
            <person name="Nagasaki H."/>
            <person name="Nakagami H."/>
            <person name="Naramoto S."/>
            <person name="Nishitani K."/>
            <person name="Ohtani M."/>
            <person name="Okamoto T."/>
            <person name="Okumura M."/>
            <person name="Phillips J."/>
            <person name="Pollak B."/>
            <person name="Reinders A."/>
            <person name="Roevekamp M."/>
            <person name="Sano R."/>
            <person name="Sawa S."/>
            <person name="Schmid M.W."/>
            <person name="Shirakawa M."/>
            <person name="Solano R."/>
            <person name="Spunde A."/>
            <person name="Suetsugu N."/>
            <person name="Sugano S."/>
            <person name="Sugiyama A."/>
            <person name="Sun R."/>
            <person name="Suzuki Y."/>
            <person name="Takenaka M."/>
            <person name="Takezawa D."/>
            <person name="Tomogane H."/>
            <person name="Tsuzuki M."/>
            <person name="Ueda T."/>
            <person name="Umeda M."/>
            <person name="Ward J.M."/>
            <person name="Watanabe Y."/>
            <person name="Yazaki K."/>
            <person name="Yokoyama R."/>
            <person name="Yoshitake Y."/>
            <person name="Yotsui I."/>
            <person name="Zachgo S."/>
            <person name="Schmutz J."/>
        </authorList>
    </citation>
    <scope>NUCLEOTIDE SEQUENCE [LARGE SCALE GENOMIC DNA]</scope>
    <source>
        <strain evidence="3">Tak-1</strain>
    </source>
</reference>
<keyword evidence="4" id="KW-1185">Reference proteome</keyword>
<dbReference type="SMART" id="SM00166">
    <property type="entry name" value="UBX"/>
    <property type="match status" value="1"/>
</dbReference>
<dbReference type="EMBL" id="KZ772834">
    <property type="protein sequence ID" value="PTQ28408.1"/>
    <property type="molecule type" value="Genomic_DNA"/>
</dbReference>
<sequence>MASSIFFQGSIPQAIAEAQSKRRILVVFISGEDEESQQLEQVTWQDAKVTEEIQRGCVPLKIAGGSTDALNFSAIFPTRRVPTISIIGFTGALIQQHEGYIAPEEFVAGLQQLQNVAAAGAIATILSSAHLAQTATNTANEINTRTSSHESPIEPVEDSTSVSSRQISSPSVERSSLSVEPAQAEMSSGAATNVPEIENATPSTRSVGETDVDNQALEAIKAAHKAKAKKVADLKAAETTAVKTSKDKTGPFLLQIRLTNSENIRGEFEATNTLRDVKIFVDRNRTDGSKSYSFVIPFPRKSLSNDDLDKSLTQLELGPRSTVMIVPNRMTSEGSTWSCATGSGSSDDVPTPPEGGVSIIARVLSYLNPFSYIRWGGSATNQETSGSDWEYDSVPDGAREADQRESRGDGTDEYTNPMNGAGPQRSSLNQRKGWGANGNVHTLRNDDDDEVFRGGNSYWNGNSTQFGGEDGNKRD</sequence>
<dbReference type="Proteomes" id="UP000244005">
    <property type="component" value="Unassembled WGS sequence"/>
</dbReference>
<dbReference type="EMBL" id="KZ772834">
    <property type="protein sequence ID" value="PTQ28409.1"/>
    <property type="molecule type" value="Genomic_DNA"/>
</dbReference>
<dbReference type="CDD" id="cd01767">
    <property type="entry name" value="UBX"/>
    <property type="match status" value="1"/>
</dbReference>
<protein>
    <recommendedName>
        <fullName evidence="2">UBX domain-containing protein</fullName>
    </recommendedName>
</protein>
<feature type="compositionally biased region" description="Polar residues" evidence="1">
    <location>
        <begin position="334"/>
        <end position="348"/>
    </location>
</feature>
<dbReference type="AlphaFoldDB" id="A0A2R6W3I1"/>
<feature type="compositionally biased region" description="Basic and acidic residues" evidence="1">
    <location>
        <begin position="397"/>
        <end position="410"/>
    </location>
</feature>
<feature type="region of interest" description="Disordered" evidence="1">
    <location>
        <begin position="142"/>
        <end position="190"/>
    </location>
</feature>
<feature type="domain" description="UBX" evidence="2">
    <location>
        <begin position="254"/>
        <end position="325"/>
    </location>
</feature>
<dbReference type="Pfam" id="PF00789">
    <property type="entry name" value="UBX"/>
    <property type="match status" value="1"/>
</dbReference>
<evidence type="ECO:0000259" key="2">
    <source>
        <dbReference type="PROSITE" id="PS50033"/>
    </source>
</evidence>
<feature type="region of interest" description="Disordered" evidence="1">
    <location>
        <begin position="377"/>
        <end position="475"/>
    </location>
</feature>
<dbReference type="Gene3D" id="3.10.20.90">
    <property type="entry name" value="Phosphatidylinositol 3-kinase Catalytic Subunit, Chain A, domain 1"/>
    <property type="match status" value="1"/>
</dbReference>
<dbReference type="PROSITE" id="PS50033">
    <property type="entry name" value="UBX"/>
    <property type="match status" value="1"/>
</dbReference>
<dbReference type="SUPFAM" id="SSF54236">
    <property type="entry name" value="Ubiquitin-like"/>
    <property type="match status" value="1"/>
</dbReference>